<feature type="compositionally biased region" description="Basic residues" evidence="4">
    <location>
        <begin position="7"/>
        <end position="19"/>
    </location>
</feature>
<feature type="domain" description="RNA 2-O ribose methyltransferase substrate binding" evidence="5">
    <location>
        <begin position="44"/>
        <end position="119"/>
    </location>
</feature>
<sequence length="282" mass="30753">MRDKPYKGTKGKNKTHSRKNKESYPKKEKINISAQIDSGENPDFIYGKHAVMAALEKNTRINKLFVQDALSGPEITTILALAKEHKIQVQNVPKTKLNDLTDNGVHQGVVLSIAPFEYAELEDLFDIANKKEEQPFFILLDGIEDPFNLGSILRTADATGVHGIIIPKRRSAALTATVAKASTGAIEYVPVVRVTNLTQTIEELKARGVWVFGTDMAGTNFGQWDATGPIAVVIGNEGKGLSRLVKDSVDEILTIPMTGHVQSLNAGVAAALIMYKAFENRG</sequence>
<dbReference type="InterPro" id="IPR013123">
    <property type="entry name" value="SpoU_subst-bd"/>
</dbReference>
<keyword evidence="3" id="KW-0808">Transferase</keyword>
<reference evidence="6" key="3">
    <citation type="journal article" date="2023" name="Microbiol. Resour. Announc.">
        <title>Draft Genome Sequence of Granulicatella sp. Strain S8, Isolated from a Marine Fish, Seriola quinqueradiata.</title>
        <authorList>
            <person name="Lee M."/>
            <person name="Farooq A."/>
            <person name="Jeong J.B."/>
            <person name="Jung M.Y."/>
        </authorList>
    </citation>
    <scope>NUCLEOTIDE SEQUENCE</scope>
    <source>
        <strain evidence="6">S8</strain>
    </source>
</reference>
<dbReference type="EMBL" id="JANHNZ010000005">
    <property type="protein sequence ID" value="MCQ9210142.1"/>
    <property type="molecule type" value="Genomic_DNA"/>
</dbReference>
<evidence type="ECO:0000256" key="3">
    <source>
        <dbReference type="ARBA" id="ARBA00022679"/>
    </source>
</evidence>
<protein>
    <submittedName>
        <fullName evidence="6">23S rRNA (Guanosine(2251)-2'-O)-methyltransferase RlmB</fullName>
    </submittedName>
</protein>
<evidence type="ECO:0000313" key="7">
    <source>
        <dbReference type="Proteomes" id="UP001059480"/>
    </source>
</evidence>
<evidence type="ECO:0000259" key="5">
    <source>
        <dbReference type="SMART" id="SM00967"/>
    </source>
</evidence>
<reference evidence="6" key="1">
    <citation type="submission" date="2022-07" db="EMBL/GenBank/DDBJ databases">
        <authorList>
            <person name="Jung M.-Y."/>
            <person name="Lee M."/>
        </authorList>
    </citation>
    <scope>NUCLEOTIDE SEQUENCE</scope>
    <source>
        <strain evidence="6">S8</strain>
    </source>
</reference>
<feature type="region of interest" description="Disordered" evidence="4">
    <location>
        <begin position="1"/>
        <end position="29"/>
    </location>
</feature>
<evidence type="ECO:0000256" key="2">
    <source>
        <dbReference type="ARBA" id="ARBA00022603"/>
    </source>
</evidence>
<dbReference type="InterPro" id="IPR029064">
    <property type="entry name" value="Ribosomal_eL30-like_sf"/>
</dbReference>
<dbReference type="InterPro" id="IPR029028">
    <property type="entry name" value="Alpha/beta_knot_MTases"/>
</dbReference>
<dbReference type="Proteomes" id="UP001059480">
    <property type="component" value="Unassembled WGS sequence"/>
</dbReference>
<accession>A0ABT1WNN8</accession>
<dbReference type="InterPro" id="IPR001537">
    <property type="entry name" value="SpoU_MeTrfase"/>
</dbReference>
<dbReference type="PANTHER" id="PTHR46429:SF1">
    <property type="entry name" value="23S RRNA (GUANOSINE-2'-O-)-METHYLTRANSFERASE RLMB"/>
    <property type="match status" value="1"/>
</dbReference>
<dbReference type="Pfam" id="PF08032">
    <property type="entry name" value="SpoU_sub_bind"/>
    <property type="match status" value="1"/>
</dbReference>
<keyword evidence="2" id="KW-0489">Methyltransferase</keyword>
<dbReference type="RefSeq" id="WP_256945258.1">
    <property type="nucleotide sequence ID" value="NZ_JANHNZ010000005.1"/>
</dbReference>
<comment type="similarity">
    <text evidence="1">Belongs to the class IV-like SAM-binding methyltransferase superfamily. RNA methyltransferase TrmH family.</text>
</comment>
<organism evidence="6 7">
    <name type="scientific">Granulicatella seriolae</name>
    <dbReference type="NCBI Taxonomy" id="2967226"/>
    <lineage>
        <taxon>Bacteria</taxon>
        <taxon>Bacillati</taxon>
        <taxon>Bacillota</taxon>
        <taxon>Bacilli</taxon>
        <taxon>Lactobacillales</taxon>
        <taxon>Carnobacteriaceae</taxon>
        <taxon>Granulicatella</taxon>
    </lineage>
</organism>
<evidence type="ECO:0000256" key="1">
    <source>
        <dbReference type="ARBA" id="ARBA00007228"/>
    </source>
</evidence>
<gene>
    <name evidence="6" type="primary">rlmB</name>
    <name evidence="6" type="ORF">NPA36_06215</name>
</gene>
<dbReference type="InterPro" id="IPR029026">
    <property type="entry name" value="tRNA_m1G_MTases_N"/>
</dbReference>
<evidence type="ECO:0000313" key="6">
    <source>
        <dbReference type="EMBL" id="MCQ9210142.1"/>
    </source>
</evidence>
<comment type="caution">
    <text evidence="6">The sequence shown here is derived from an EMBL/GenBank/DDBJ whole genome shotgun (WGS) entry which is preliminary data.</text>
</comment>
<keyword evidence="7" id="KW-1185">Reference proteome</keyword>
<dbReference type="NCBIfam" id="TIGR00186">
    <property type="entry name" value="rRNA_methyl_3"/>
    <property type="match status" value="1"/>
</dbReference>
<dbReference type="PANTHER" id="PTHR46429">
    <property type="entry name" value="23S RRNA (GUANOSINE-2'-O-)-METHYLTRANSFERASE RLMB"/>
    <property type="match status" value="1"/>
</dbReference>
<dbReference type="SUPFAM" id="SSF55315">
    <property type="entry name" value="L30e-like"/>
    <property type="match status" value="1"/>
</dbReference>
<dbReference type="SMART" id="SM00967">
    <property type="entry name" value="SpoU_sub_bind"/>
    <property type="match status" value="1"/>
</dbReference>
<dbReference type="CDD" id="cd18103">
    <property type="entry name" value="SpoU-like_RlmB"/>
    <property type="match status" value="1"/>
</dbReference>
<proteinExistence type="inferred from homology"/>
<feature type="compositionally biased region" description="Basic and acidic residues" evidence="4">
    <location>
        <begin position="20"/>
        <end position="29"/>
    </location>
</feature>
<dbReference type="SUPFAM" id="SSF75217">
    <property type="entry name" value="alpha/beta knot"/>
    <property type="match status" value="1"/>
</dbReference>
<name>A0ABT1WNN8_9LACT</name>
<dbReference type="Gene3D" id="3.40.1280.10">
    <property type="match status" value="1"/>
</dbReference>
<evidence type="ECO:0000256" key="4">
    <source>
        <dbReference type="SAM" id="MobiDB-lite"/>
    </source>
</evidence>
<dbReference type="Gene3D" id="3.30.1330.30">
    <property type="match status" value="1"/>
</dbReference>
<dbReference type="InterPro" id="IPR004441">
    <property type="entry name" value="rRNA_MeTrfase_TrmH"/>
</dbReference>
<reference evidence="6" key="2">
    <citation type="journal article" date="2023" name="Curr. Microbiol.">
        <title>Granulicatella seriolae sp. nov., a Novel Facultative Anaerobe Isolated from Yellowtail Marine Fish.</title>
        <authorList>
            <person name="Lee M."/>
            <person name="Choi Y.J."/>
            <person name="Farooq A."/>
            <person name="Jeong J.B."/>
            <person name="Jung M.Y."/>
        </authorList>
    </citation>
    <scope>NUCLEOTIDE SEQUENCE</scope>
    <source>
        <strain evidence="6">S8</strain>
    </source>
</reference>
<dbReference type="Pfam" id="PF00588">
    <property type="entry name" value="SpoU_methylase"/>
    <property type="match status" value="1"/>
</dbReference>